<evidence type="ECO:0000313" key="3">
    <source>
        <dbReference type="EMBL" id="MFC3712012.1"/>
    </source>
</evidence>
<keyword evidence="3" id="KW-0238">DNA-binding</keyword>
<proteinExistence type="predicted"/>
<keyword evidence="4" id="KW-1185">Reference proteome</keyword>
<keyword evidence="1" id="KW-0472">Membrane</keyword>
<organism evidence="3 4">
    <name type="scientific">Sphingoaurantiacus capsulatus</name>
    <dbReference type="NCBI Taxonomy" id="1771310"/>
    <lineage>
        <taxon>Bacteria</taxon>
        <taxon>Pseudomonadati</taxon>
        <taxon>Pseudomonadota</taxon>
        <taxon>Alphaproteobacteria</taxon>
        <taxon>Sphingomonadales</taxon>
        <taxon>Sphingosinicellaceae</taxon>
        <taxon>Sphingoaurantiacus</taxon>
    </lineage>
</organism>
<evidence type="ECO:0000256" key="1">
    <source>
        <dbReference type="SAM" id="Phobius"/>
    </source>
</evidence>
<dbReference type="InterPro" id="IPR007492">
    <property type="entry name" value="LytTR_DNA-bd_dom"/>
</dbReference>
<dbReference type="PROSITE" id="PS50930">
    <property type="entry name" value="HTH_LYTTR"/>
    <property type="match status" value="1"/>
</dbReference>
<dbReference type="InterPro" id="IPR012379">
    <property type="entry name" value="LytTR_MHYE"/>
</dbReference>
<dbReference type="PANTHER" id="PTHR37299">
    <property type="entry name" value="TRANSCRIPTIONAL REGULATOR-RELATED"/>
    <property type="match status" value="1"/>
</dbReference>
<feature type="transmembrane region" description="Helical" evidence="1">
    <location>
        <begin position="59"/>
        <end position="79"/>
    </location>
</feature>
<feature type="transmembrane region" description="Helical" evidence="1">
    <location>
        <begin position="15"/>
        <end position="39"/>
    </location>
</feature>
<dbReference type="SMART" id="SM00850">
    <property type="entry name" value="LytTR"/>
    <property type="match status" value="1"/>
</dbReference>
<dbReference type="Pfam" id="PF04397">
    <property type="entry name" value="LytTR"/>
    <property type="match status" value="1"/>
</dbReference>
<dbReference type="InterPro" id="IPR046947">
    <property type="entry name" value="LytR-like"/>
</dbReference>
<keyword evidence="1" id="KW-1133">Transmembrane helix</keyword>
<feature type="domain" description="HTH LytTR-type" evidence="2">
    <location>
        <begin position="177"/>
        <end position="277"/>
    </location>
</feature>
<name>A0ABV7X9V7_9SPHN</name>
<evidence type="ECO:0000259" key="2">
    <source>
        <dbReference type="PROSITE" id="PS50930"/>
    </source>
</evidence>
<dbReference type="Gene3D" id="2.40.50.1020">
    <property type="entry name" value="LytTr DNA-binding domain"/>
    <property type="match status" value="1"/>
</dbReference>
<evidence type="ECO:0000313" key="4">
    <source>
        <dbReference type="Proteomes" id="UP001595615"/>
    </source>
</evidence>
<comment type="caution">
    <text evidence="3">The sequence shown here is derived from an EMBL/GenBank/DDBJ whole genome shotgun (WGS) entry which is preliminary data.</text>
</comment>
<accession>A0ABV7X9V7</accession>
<sequence length="277" mass="30583">MNGGWRGMSGGAPRVWLIGLAIIAGFMIVHLIVNSSSLIDELAREGSDVPDWMPWTWEATSVVGWLAVLPLIAVAVLRLRPPWLSWRATVATHLLMTLPVSLLHVGIMMGLRQIIHAAMGSPYRPSDSVQAILLYEWRKDAVDYVTLALTLAVIHWLAHRADETPVAATPAPEPTRLEVRDGSRTLWLAPADLRWAEAAGNYVELHTETGPLLHRITLAALEQELAPHGFVRIHRSRLVRRDAVRSIETNASGDFEAILADGTRVAGSRRYRSTLDG</sequence>
<dbReference type="PIRSF" id="PIRSF031767">
    <property type="entry name" value="MHYE_LytTR"/>
    <property type="match status" value="1"/>
</dbReference>
<dbReference type="EMBL" id="JBHRXV010000004">
    <property type="protein sequence ID" value="MFC3712012.1"/>
    <property type="molecule type" value="Genomic_DNA"/>
</dbReference>
<keyword evidence="1" id="KW-0812">Transmembrane</keyword>
<gene>
    <name evidence="3" type="ORF">ACFOMD_05485</name>
</gene>
<dbReference type="PANTHER" id="PTHR37299:SF1">
    <property type="entry name" value="STAGE 0 SPORULATION PROTEIN A HOMOLOG"/>
    <property type="match status" value="1"/>
</dbReference>
<reference evidence="4" key="1">
    <citation type="journal article" date="2019" name="Int. J. Syst. Evol. Microbiol.">
        <title>The Global Catalogue of Microorganisms (GCM) 10K type strain sequencing project: providing services to taxonomists for standard genome sequencing and annotation.</title>
        <authorList>
            <consortium name="The Broad Institute Genomics Platform"/>
            <consortium name="The Broad Institute Genome Sequencing Center for Infectious Disease"/>
            <person name="Wu L."/>
            <person name="Ma J."/>
        </authorList>
    </citation>
    <scope>NUCLEOTIDE SEQUENCE [LARGE SCALE GENOMIC DNA]</scope>
    <source>
        <strain evidence="4">KCTC 42644</strain>
    </source>
</reference>
<dbReference type="Proteomes" id="UP001595615">
    <property type="component" value="Unassembled WGS sequence"/>
</dbReference>
<dbReference type="RefSeq" id="WP_380858081.1">
    <property type="nucleotide sequence ID" value="NZ_JBHRXV010000004.1"/>
</dbReference>
<dbReference type="GO" id="GO:0003677">
    <property type="term" value="F:DNA binding"/>
    <property type="evidence" value="ECO:0007669"/>
    <property type="project" value="UniProtKB-KW"/>
</dbReference>
<protein>
    <submittedName>
        <fullName evidence="3">LytTR family DNA-binding domain-containing protein</fullName>
    </submittedName>
</protein>
<feature type="transmembrane region" description="Helical" evidence="1">
    <location>
        <begin position="91"/>
        <end position="111"/>
    </location>
</feature>